<proteinExistence type="predicted"/>
<evidence type="ECO:0000256" key="2">
    <source>
        <dbReference type="ARBA" id="ARBA00022840"/>
    </source>
</evidence>
<dbReference type="EMBL" id="JAHZIK010003967">
    <property type="protein sequence ID" value="MBW7462463.1"/>
    <property type="molecule type" value="Genomic_DNA"/>
</dbReference>
<evidence type="ECO:0000256" key="3">
    <source>
        <dbReference type="ARBA" id="ARBA00023146"/>
    </source>
</evidence>
<feature type="domain" description="Anticodon-binding" evidence="4">
    <location>
        <begin position="3"/>
        <end position="78"/>
    </location>
</feature>
<dbReference type="InterPro" id="IPR004499">
    <property type="entry name" value="Pro-tRNA-ligase_IIa_arc-type"/>
</dbReference>
<keyword evidence="1" id="KW-0963">Cytoplasm</keyword>
<feature type="non-terminal residue" evidence="5">
    <location>
        <position position="1"/>
    </location>
</feature>
<dbReference type="PANTHER" id="PTHR43382">
    <property type="entry name" value="PROLYL-TRNA SYNTHETASE"/>
    <property type="match status" value="1"/>
</dbReference>
<keyword evidence="5" id="KW-0436">Ligase</keyword>
<gene>
    <name evidence="5" type="ORF">K0U00_51275</name>
</gene>
<dbReference type="InterPro" id="IPR004154">
    <property type="entry name" value="Anticodon-bd"/>
</dbReference>
<comment type="caution">
    <text evidence="5">The sequence shown here is derived from an EMBL/GenBank/DDBJ whole genome shotgun (WGS) entry which is preliminary data.</text>
</comment>
<organism evidence="5 6">
    <name type="scientific">Paenibacillus sepulcri</name>
    <dbReference type="NCBI Taxonomy" id="359917"/>
    <lineage>
        <taxon>Bacteria</taxon>
        <taxon>Bacillati</taxon>
        <taxon>Bacillota</taxon>
        <taxon>Bacilli</taxon>
        <taxon>Bacillales</taxon>
        <taxon>Paenibacillaceae</taxon>
        <taxon>Paenibacillus</taxon>
    </lineage>
</organism>
<evidence type="ECO:0000256" key="1">
    <source>
        <dbReference type="ARBA" id="ARBA00022490"/>
    </source>
</evidence>
<keyword evidence="3" id="KW-0030">Aminoacyl-tRNA synthetase</keyword>
<name>A0ABS7CNF3_9BACL</name>
<feature type="non-terminal residue" evidence="5">
    <location>
        <position position="95"/>
    </location>
</feature>
<evidence type="ECO:0000313" key="6">
    <source>
        <dbReference type="Proteomes" id="UP001519887"/>
    </source>
</evidence>
<sequence length="95" mass="10878">GRVDELYKELKKAGVRVKVDDRSDVSPGWKFNEYEMRGVPLRLELGPRDMENGQVVLVSRLTGEKRMVAQADLVVEVERMLAEIQSGMLERAKQF</sequence>
<dbReference type="EC" id="6.1.1.15" evidence="5"/>
<protein>
    <submittedName>
        <fullName evidence="5">Proline--tRNA ligase</fullName>
        <ecNumber evidence="5">6.1.1.15</ecNumber>
    </submittedName>
</protein>
<dbReference type="Pfam" id="PF03129">
    <property type="entry name" value="HGTP_anticodon"/>
    <property type="match status" value="1"/>
</dbReference>
<reference evidence="5 6" key="1">
    <citation type="submission" date="2021-07" db="EMBL/GenBank/DDBJ databases">
        <title>Paenibacillus radiodurans sp. nov., isolated from the southeastern edge of Tengger Desert.</title>
        <authorList>
            <person name="Zhang G."/>
        </authorList>
    </citation>
    <scope>NUCLEOTIDE SEQUENCE [LARGE SCALE GENOMIC DNA]</scope>
    <source>
        <strain evidence="5 6">CCM 7311</strain>
    </source>
</reference>
<keyword evidence="2" id="KW-0067">ATP-binding</keyword>
<dbReference type="Gene3D" id="3.40.50.800">
    <property type="entry name" value="Anticodon-binding domain"/>
    <property type="match status" value="1"/>
</dbReference>
<dbReference type="Proteomes" id="UP001519887">
    <property type="component" value="Unassembled WGS sequence"/>
</dbReference>
<dbReference type="PANTHER" id="PTHR43382:SF2">
    <property type="entry name" value="BIFUNCTIONAL GLUTAMATE_PROLINE--TRNA LIGASE"/>
    <property type="match status" value="1"/>
</dbReference>
<keyword evidence="2" id="KW-0547">Nucleotide-binding</keyword>
<accession>A0ABS7CNF3</accession>
<dbReference type="SUPFAM" id="SSF52954">
    <property type="entry name" value="Class II aaRS ABD-related"/>
    <property type="match status" value="1"/>
</dbReference>
<evidence type="ECO:0000259" key="4">
    <source>
        <dbReference type="Pfam" id="PF03129"/>
    </source>
</evidence>
<dbReference type="InterPro" id="IPR036621">
    <property type="entry name" value="Anticodon-bd_dom_sf"/>
</dbReference>
<dbReference type="GO" id="GO:0004827">
    <property type="term" value="F:proline-tRNA ligase activity"/>
    <property type="evidence" value="ECO:0007669"/>
    <property type="project" value="UniProtKB-EC"/>
</dbReference>
<evidence type="ECO:0000313" key="5">
    <source>
        <dbReference type="EMBL" id="MBW7462463.1"/>
    </source>
</evidence>
<keyword evidence="6" id="KW-1185">Reference proteome</keyword>